<sequence>MTRIRKRDKRYLGVGTVDAMQGWTFLTNHAHVLLCVVRDPEARLRDVADMVGITERAAQRIVADLVEAGYLERTRQGRGNHYRLHPDVPLRHPMDRDTAIGQLVTLLTGIDARSGDVA</sequence>
<organism evidence="2 3">
    <name type="scientific">Pseudonocardia autotrophica</name>
    <name type="common">Amycolata autotrophica</name>
    <name type="synonym">Nocardia autotrophica</name>
    <dbReference type="NCBI Taxonomy" id="2074"/>
    <lineage>
        <taxon>Bacteria</taxon>
        <taxon>Bacillati</taxon>
        <taxon>Actinomycetota</taxon>
        <taxon>Actinomycetes</taxon>
        <taxon>Pseudonocardiales</taxon>
        <taxon>Pseudonocardiaceae</taxon>
        <taxon>Pseudonocardia</taxon>
    </lineage>
</organism>
<evidence type="ECO:0000259" key="1">
    <source>
        <dbReference type="Pfam" id="PF12802"/>
    </source>
</evidence>
<dbReference type="InterPro" id="IPR036390">
    <property type="entry name" value="WH_DNA-bd_sf"/>
</dbReference>
<dbReference type="Proteomes" id="UP000194360">
    <property type="component" value="Unassembled WGS sequence"/>
</dbReference>
<dbReference type="SUPFAM" id="SSF46785">
    <property type="entry name" value="Winged helix' DNA-binding domain"/>
    <property type="match status" value="1"/>
</dbReference>
<dbReference type="InterPro" id="IPR000835">
    <property type="entry name" value="HTH_MarR-typ"/>
</dbReference>
<evidence type="ECO:0000313" key="2">
    <source>
        <dbReference type="EMBL" id="OSY36998.1"/>
    </source>
</evidence>
<evidence type="ECO:0000313" key="3">
    <source>
        <dbReference type="Proteomes" id="UP000194360"/>
    </source>
</evidence>
<proteinExistence type="predicted"/>
<name>A0A1L8QA62_PSEAH</name>
<reference evidence="2 3" key="1">
    <citation type="submission" date="2016-09" db="EMBL/GenBank/DDBJ databases">
        <title>Pseudonocardia autotrophica DSM535, a candidate organism with high potential of specific P450 cytochromes.</title>
        <authorList>
            <person name="Grumaz C."/>
            <person name="Vainshtein Y."/>
            <person name="Kirstahler P."/>
            <person name="Sohn K."/>
        </authorList>
    </citation>
    <scope>NUCLEOTIDE SEQUENCE [LARGE SCALE GENOMIC DNA]</scope>
    <source>
        <strain evidence="2 3">DSM 535</strain>
    </source>
</reference>
<dbReference type="CDD" id="cd00090">
    <property type="entry name" value="HTH_ARSR"/>
    <property type="match status" value="1"/>
</dbReference>
<protein>
    <submittedName>
        <fullName evidence="2">MarR family protein</fullName>
    </submittedName>
</protein>
<dbReference type="Pfam" id="PF12802">
    <property type="entry name" value="MarR_2"/>
    <property type="match status" value="1"/>
</dbReference>
<dbReference type="STRING" id="2074.BG845_05081"/>
<dbReference type="InterPro" id="IPR036388">
    <property type="entry name" value="WH-like_DNA-bd_sf"/>
</dbReference>
<dbReference type="GO" id="GO:0003700">
    <property type="term" value="F:DNA-binding transcription factor activity"/>
    <property type="evidence" value="ECO:0007669"/>
    <property type="project" value="InterPro"/>
</dbReference>
<keyword evidence="3" id="KW-1185">Reference proteome</keyword>
<feature type="domain" description="HTH marR-type" evidence="1">
    <location>
        <begin position="28"/>
        <end position="77"/>
    </location>
</feature>
<dbReference type="AlphaFoldDB" id="A0A1L8QA62"/>
<dbReference type="EMBL" id="MIGB01000034">
    <property type="protein sequence ID" value="OSY36998.1"/>
    <property type="molecule type" value="Genomic_DNA"/>
</dbReference>
<dbReference type="InterPro" id="IPR011991">
    <property type="entry name" value="ArsR-like_HTH"/>
</dbReference>
<comment type="caution">
    <text evidence="2">The sequence shown here is derived from an EMBL/GenBank/DDBJ whole genome shotgun (WGS) entry which is preliminary data.</text>
</comment>
<gene>
    <name evidence="2" type="ORF">BG845_05081</name>
</gene>
<dbReference type="Gene3D" id="1.10.10.10">
    <property type="entry name" value="Winged helix-like DNA-binding domain superfamily/Winged helix DNA-binding domain"/>
    <property type="match status" value="1"/>
</dbReference>
<accession>A0A1L8QA62</accession>